<comment type="subcellular location">
    <subcellularLocation>
        <location evidence="1 6">Cell membrane</location>
        <topology evidence="1 6">Multi-pass membrane protein</topology>
    </subcellularLocation>
</comment>
<feature type="transmembrane region" description="Helical" evidence="6">
    <location>
        <begin position="58"/>
        <end position="79"/>
    </location>
</feature>
<feature type="transmembrane region" description="Helical" evidence="6">
    <location>
        <begin position="178"/>
        <end position="196"/>
    </location>
</feature>
<evidence type="ECO:0000256" key="2">
    <source>
        <dbReference type="ARBA" id="ARBA00022475"/>
    </source>
</evidence>
<comment type="caution">
    <text evidence="8">The sequence shown here is derived from an EMBL/GenBank/DDBJ whole genome shotgun (WGS) entry which is preliminary data.</text>
</comment>
<dbReference type="GO" id="GO:0005886">
    <property type="term" value="C:plasma membrane"/>
    <property type="evidence" value="ECO:0007669"/>
    <property type="project" value="UniProtKB-SubCell"/>
</dbReference>
<dbReference type="Proteomes" id="UP000278398">
    <property type="component" value="Unassembled WGS sequence"/>
</dbReference>
<keyword evidence="2 6" id="KW-1003">Cell membrane</keyword>
<sequence length="250" mass="26444">MADKALHGADENRYRSLLRFLPIAIILAGLGFGYAMGWHRFLSLTHLVESRADLGAYIGANYALSLVGLFVAYALATAFSFPAASVLTIVAGLFFGWAVAGVVVAFAATLGATALFLAARSAFGDVLHRKLGERVARLADGFEKDAFGYLLVLRLAPIFPFWVINIAPALFNVPVRTYVAATFIGILPGTFAYAYLGTGLDSVLAAAGESGREISIGDLVTPEITIAFALLAVVAAIPTAIKAFRNRKVA</sequence>
<reference evidence="8 9" key="1">
    <citation type="submission" date="2018-12" db="EMBL/GenBank/DDBJ databases">
        <title>Mesorhizobium carbonis sp. nov., isolated from coal mine water.</title>
        <authorList>
            <person name="Xin W."/>
            <person name="Xu Z."/>
            <person name="Xiang F."/>
            <person name="Zhang J."/>
            <person name="Xi L."/>
            <person name="Liu J."/>
        </authorList>
    </citation>
    <scope>NUCLEOTIDE SEQUENCE [LARGE SCALE GENOMIC DNA]</scope>
    <source>
        <strain evidence="8 9">B2.3</strain>
    </source>
</reference>
<organism evidence="8 9">
    <name type="scientific">Aquibium carbonis</name>
    <dbReference type="NCBI Taxonomy" id="2495581"/>
    <lineage>
        <taxon>Bacteria</taxon>
        <taxon>Pseudomonadati</taxon>
        <taxon>Pseudomonadota</taxon>
        <taxon>Alphaproteobacteria</taxon>
        <taxon>Hyphomicrobiales</taxon>
        <taxon>Phyllobacteriaceae</taxon>
        <taxon>Aquibium</taxon>
    </lineage>
</organism>
<accession>A0A3S0ATD0</accession>
<dbReference type="AlphaFoldDB" id="A0A3S0ATD0"/>
<proteinExistence type="inferred from homology"/>
<evidence type="ECO:0000256" key="1">
    <source>
        <dbReference type="ARBA" id="ARBA00004651"/>
    </source>
</evidence>
<feature type="transmembrane region" description="Helical" evidence="6">
    <location>
        <begin position="20"/>
        <end position="38"/>
    </location>
</feature>
<keyword evidence="3 6" id="KW-0812">Transmembrane</keyword>
<feature type="transmembrane region" description="Helical" evidence="6">
    <location>
        <begin position="224"/>
        <end position="244"/>
    </location>
</feature>
<name>A0A3S0ATD0_9HYPH</name>
<comment type="similarity">
    <text evidence="6">Belongs to the TVP38/TMEM64 family.</text>
</comment>
<evidence type="ECO:0000259" key="7">
    <source>
        <dbReference type="Pfam" id="PF09335"/>
    </source>
</evidence>
<keyword evidence="9" id="KW-1185">Reference proteome</keyword>
<keyword evidence="4 6" id="KW-1133">Transmembrane helix</keyword>
<evidence type="ECO:0000256" key="6">
    <source>
        <dbReference type="RuleBase" id="RU366058"/>
    </source>
</evidence>
<evidence type="ECO:0000313" key="9">
    <source>
        <dbReference type="Proteomes" id="UP000278398"/>
    </source>
</evidence>
<dbReference type="PANTHER" id="PTHR12677">
    <property type="entry name" value="GOLGI APPARATUS MEMBRANE PROTEIN TVP38-RELATED"/>
    <property type="match status" value="1"/>
</dbReference>
<feature type="transmembrane region" description="Helical" evidence="6">
    <location>
        <begin position="146"/>
        <end position="171"/>
    </location>
</feature>
<protein>
    <recommendedName>
        <fullName evidence="6">TVP38/TMEM64 family membrane protein</fullName>
    </recommendedName>
</protein>
<dbReference type="Pfam" id="PF09335">
    <property type="entry name" value="VTT_dom"/>
    <property type="match status" value="1"/>
</dbReference>
<evidence type="ECO:0000256" key="4">
    <source>
        <dbReference type="ARBA" id="ARBA00022989"/>
    </source>
</evidence>
<keyword evidence="5 6" id="KW-0472">Membrane</keyword>
<gene>
    <name evidence="8" type="ORF">EJC49_09655</name>
</gene>
<evidence type="ECO:0000313" key="8">
    <source>
        <dbReference type="EMBL" id="RST86626.1"/>
    </source>
</evidence>
<dbReference type="OrthoDB" id="9779114at2"/>
<dbReference type="PANTHER" id="PTHR12677:SF59">
    <property type="entry name" value="GOLGI APPARATUS MEMBRANE PROTEIN TVP38-RELATED"/>
    <property type="match status" value="1"/>
</dbReference>
<evidence type="ECO:0000256" key="3">
    <source>
        <dbReference type="ARBA" id="ARBA00022692"/>
    </source>
</evidence>
<feature type="domain" description="VTT" evidence="7">
    <location>
        <begin position="84"/>
        <end position="198"/>
    </location>
</feature>
<evidence type="ECO:0000256" key="5">
    <source>
        <dbReference type="ARBA" id="ARBA00023136"/>
    </source>
</evidence>
<dbReference type="InterPro" id="IPR015414">
    <property type="entry name" value="TMEM64"/>
</dbReference>
<feature type="transmembrane region" description="Helical" evidence="6">
    <location>
        <begin position="86"/>
        <end position="119"/>
    </location>
</feature>
<dbReference type="EMBL" id="RWKW01000034">
    <property type="protein sequence ID" value="RST86626.1"/>
    <property type="molecule type" value="Genomic_DNA"/>
</dbReference>
<dbReference type="InterPro" id="IPR032816">
    <property type="entry name" value="VTT_dom"/>
</dbReference>